<proteinExistence type="predicted"/>
<reference evidence="2" key="1">
    <citation type="submission" date="2021-11" db="EMBL/GenBank/DDBJ databases">
        <authorList>
            <consortium name="Genoscope - CEA"/>
            <person name="William W."/>
        </authorList>
    </citation>
    <scope>NUCLEOTIDE SEQUENCE</scope>
</reference>
<gene>
    <name evidence="2" type="ORF">PECAL_2P11130</name>
</gene>
<protein>
    <submittedName>
        <fullName evidence="2">Uncharacterized protein</fullName>
    </submittedName>
</protein>
<feature type="signal peptide" evidence="1">
    <location>
        <begin position="1"/>
        <end position="17"/>
    </location>
</feature>
<organism evidence="2 3">
    <name type="scientific">Pelagomonas calceolata</name>
    <dbReference type="NCBI Taxonomy" id="35677"/>
    <lineage>
        <taxon>Eukaryota</taxon>
        <taxon>Sar</taxon>
        <taxon>Stramenopiles</taxon>
        <taxon>Ochrophyta</taxon>
        <taxon>Pelagophyceae</taxon>
        <taxon>Pelagomonadales</taxon>
        <taxon>Pelagomonadaceae</taxon>
        <taxon>Pelagomonas</taxon>
    </lineage>
</organism>
<evidence type="ECO:0000313" key="3">
    <source>
        <dbReference type="Proteomes" id="UP000789595"/>
    </source>
</evidence>
<dbReference type="AlphaFoldDB" id="A0A8J2WW30"/>
<keyword evidence="1" id="KW-0732">Signal</keyword>
<accession>A0A8J2WW30</accession>
<evidence type="ECO:0000313" key="2">
    <source>
        <dbReference type="EMBL" id="CAH0368065.1"/>
    </source>
</evidence>
<feature type="chain" id="PRO_5035244930" evidence="1">
    <location>
        <begin position="18"/>
        <end position="350"/>
    </location>
</feature>
<dbReference type="OrthoDB" id="42665at2759"/>
<keyword evidence="3" id="KW-1185">Reference proteome</keyword>
<dbReference type="Proteomes" id="UP000789595">
    <property type="component" value="Unassembled WGS sequence"/>
</dbReference>
<sequence>MALLQVLLALALPNALSLKAPTTHAWAPQDLTKDRAGFAPIPDNDYVKQYEHNQALWPVEFFVIVYRRIRDGTAEVLVRRSANGTSKYGVGTGAPATRWILSSQEAPVGYVKNGMSFAASNFPEFEGDVDWSYDKIDIREDAFAGEDPELEAFAGEIRDGLIEHLAARAGSDAWEESTLAVVRSVLDKPNSLAAIQGTLRMSGAFAQKATRNAADLAKSVRIYTMFPQMPSPMPAPTATPEVLREEMDTRAERMRQSGRDPHVDQHGRIYTHISTPNVSNTIHGVYLTLDATGLLDDIPPALDLFGTKEVEREWVSLRDLAVDAAEDPKPTFISGFIVRQLVAEGVIDVR</sequence>
<name>A0A8J2WW30_9STRA</name>
<comment type="caution">
    <text evidence="2">The sequence shown here is derived from an EMBL/GenBank/DDBJ whole genome shotgun (WGS) entry which is preliminary data.</text>
</comment>
<evidence type="ECO:0000256" key="1">
    <source>
        <dbReference type="SAM" id="SignalP"/>
    </source>
</evidence>
<dbReference type="EMBL" id="CAKKNE010000002">
    <property type="protein sequence ID" value="CAH0368065.1"/>
    <property type="molecule type" value="Genomic_DNA"/>
</dbReference>